<reference evidence="4" key="1">
    <citation type="journal article" date="2019" name="Sci. Rep.">
        <title>Draft genome of Tanacetum cinerariifolium, the natural source of mosquito coil.</title>
        <authorList>
            <person name="Yamashiro T."/>
            <person name="Shiraishi A."/>
            <person name="Satake H."/>
            <person name="Nakayama K."/>
        </authorList>
    </citation>
    <scope>NUCLEOTIDE SEQUENCE</scope>
</reference>
<evidence type="ECO:0000256" key="1">
    <source>
        <dbReference type="SAM" id="MobiDB-lite"/>
    </source>
</evidence>
<sequence>GILGRRPTGKPVNPNRPKPVSAGQQNLVFASPRNPISAEQQNTVSAGQPNPDSAGQPNPVSAGEATLACNSIPLSDPAGDGILGPRPLNIQHKSWPWTKYGMSKIKGSKINGGSKSKSWSYAKGPLGRPNLEKEKDRGIVDSGCSRSMSGNKDKLEDFEDFDGGENLYTFSLNELAPKGPLTCLIAKALQNESTLWHRIFSHVNFKNMNKLVKGNLVRGPPSKFNHKVKAIRCDNGTEFKNANLIEFCRVLVTKPHDKTPYELLTRDKPSISYLKPFGCHVTILNTSDPLGKFDKKSYEGYIVGYSISSKAYRVYNLVSRKIEETMNLKFLEKKPFVAGTCQAWMFDIDYLTNSLNYSRVSSTNLTASSQGATPSNAGSQEDDSDSDDETDVLIIQSTPTLVVPIVDEATTQN</sequence>
<proteinExistence type="predicted"/>
<dbReference type="PANTHER" id="PTHR42648:SF32">
    <property type="entry name" value="RIBONUCLEASE H-LIKE DOMAIN, GAG-PRE-INTEGRASE DOMAIN PROTEIN-RELATED"/>
    <property type="match status" value="1"/>
</dbReference>
<dbReference type="InterPro" id="IPR057670">
    <property type="entry name" value="SH3_retrovirus"/>
</dbReference>
<feature type="region of interest" description="Disordered" evidence="1">
    <location>
        <begin position="365"/>
        <end position="389"/>
    </location>
</feature>
<feature type="compositionally biased region" description="Acidic residues" evidence="1">
    <location>
        <begin position="380"/>
        <end position="389"/>
    </location>
</feature>
<feature type="domain" description="GAG-pre-integrase" evidence="2">
    <location>
        <begin position="166"/>
        <end position="222"/>
    </location>
</feature>
<dbReference type="Pfam" id="PF13976">
    <property type="entry name" value="gag_pre-integrs"/>
    <property type="match status" value="1"/>
</dbReference>
<evidence type="ECO:0000313" key="4">
    <source>
        <dbReference type="EMBL" id="GFB21648.1"/>
    </source>
</evidence>
<dbReference type="InterPro" id="IPR039537">
    <property type="entry name" value="Retrotran_Ty1/copia-like"/>
</dbReference>
<dbReference type="EMBL" id="BKCJ010577658">
    <property type="protein sequence ID" value="GFB21648.1"/>
    <property type="molecule type" value="Genomic_DNA"/>
</dbReference>
<protein>
    <submittedName>
        <fullName evidence="4">Ribonuclease H-like domain-containing protein</fullName>
    </submittedName>
</protein>
<feature type="non-terminal residue" evidence="4">
    <location>
        <position position="1"/>
    </location>
</feature>
<gene>
    <name evidence="4" type="ORF">Tci_693619</name>
</gene>
<dbReference type="AlphaFoldDB" id="A0A699L1C2"/>
<feature type="compositionally biased region" description="Polar residues" evidence="1">
    <location>
        <begin position="365"/>
        <end position="379"/>
    </location>
</feature>
<accession>A0A699L1C2</accession>
<feature type="region of interest" description="Disordered" evidence="1">
    <location>
        <begin position="1"/>
        <end position="63"/>
    </location>
</feature>
<feature type="domain" description="Retroviral polymerase SH3-like" evidence="3">
    <location>
        <begin position="279"/>
        <end position="336"/>
    </location>
</feature>
<evidence type="ECO:0000259" key="2">
    <source>
        <dbReference type="Pfam" id="PF13976"/>
    </source>
</evidence>
<comment type="caution">
    <text evidence="4">The sequence shown here is derived from an EMBL/GenBank/DDBJ whole genome shotgun (WGS) entry which is preliminary data.</text>
</comment>
<feature type="non-terminal residue" evidence="4">
    <location>
        <position position="413"/>
    </location>
</feature>
<organism evidence="4">
    <name type="scientific">Tanacetum cinerariifolium</name>
    <name type="common">Dalmatian daisy</name>
    <name type="synonym">Chrysanthemum cinerariifolium</name>
    <dbReference type="NCBI Taxonomy" id="118510"/>
    <lineage>
        <taxon>Eukaryota</taxon>
        <taxon>Viridiplantae</taxon>
        <taxon>Streptophyta</taxon>
        <taxon>Embryophyta</taxon>
        <taxon>Tracheophyta</taxon>
        <taxon>Spermatophyta</taxon>
        <taxon>Magnoliopsida</taxon>
        <taxon>eudicotyledons</taxon>
        <taxon>Gunneridae</taxon>
        <taxon>Pentapetalae</taxon>
        <taxon>asterids</taxon>
        <taxon>campanulids</taxon>
        <taxon>Asterales</taxon>
        <taxon>Asteraceae</taxon>
        <taxon>Asteroideae</taxon>
        <taxon>Anthemideae</taxon>
        <taxon>Anthemidinae</taxon>
        <taxon>Tanacetum</taxon>
    </lineage>
</organism>
<dbReference type="PANTHER" id="PTHR42648">
    <property type="entry name" value="TRANSPOSASE, PUTATIVE-RELATED"/>
    <property type="match status" value="1"/>
</dbReference>
<name>A0A699L1C2_TANCI</name>
<evidence type="ECO:0000259" key="3">
    <source>
        <dbReference type="Pfam" id="PF25597"/>
    </source>
</evidence>
<feature type="compositionally biased region" description="Polar residues" evidence="1">
    <location>
        <begin position="37"/>
        <end position="59"/>
    </location>
</feature>
<dbReference type="InterPro" id="IPR025724">
    <property type="entry name" value="GAG-pre-integrase_dom"/>
</dbReference>
<dbReference type="Pfam" id="PF25597">
    <property type="entry name" value="SH3_retrovirus"/>
    <property type="match status" value="1"/>
</dbReference>